<feature type="domain" description="SAM-dependent MTase RsmB/NOP-type" evidence="6">
    <location>
        <begin position="122"/>
        <end position="389"/>
    </location>
</feature>
<evidence type="ECO:0000256" key="2">
    <source>
        <dbReference type="ARBA" id="ARBA00022679"/>
    </source>
</evidence>
<proteinExistence type="inferred from homology"/>
<evidence type="ECO:0000313" key="7">
    <source>
        <dbReference type="EMBL" id="MET7001330.1"/>
    </source>
</evidence>
<keyword evidence="4 5" id="KW-0694">RNA-binding</keyword>
<dbReference type="InterPro" id="IPR049560">
    <property type="entry name" value="MeTrfase_RsmB-F_NOP2_cat"/>
</dbReference>
<dbReference type="PRINTS" id="PR02008">
    <property type="entry name" value="RCMTFAMILY"/>
</dbReference>
<feature type="binding site" evidence="5">
    <location>
        <position position="242"/>
    </location>
    <ligand>
        <name>S-adenosyl-L-methionine</name>
        <dbReference type="ChEBI" id="CHEBI:59789"/>
    </ligand>
</feature>
<evidence type="ECO:0000313" key="8">
    <source>
        <dbReference type="Proteomes" id="UP001549749"/>
    </source>
</evidence>
<dbReference type="PANTHER" id="PTHR22807:SF30">
    <property type="entry name" value="28S RRNA (CYTOSINE(4447)-C(5))-METHYLTRANSFERASE-RELATED"/>
    <property type="match status" value="1"/>
</dbReference>
<feature type="binding site" evidence="5">
    <location>
        <position position="290"/>
    </location>
    <ligand>
        <name>S-adenosyl-L-methionine</name>
        <dbReference type="ChEBI" id="CHEBI:59789"/>
    </ligand>
</feature>
<dbReference type="Pfam" id="PF01189">
    <property type="entry name" value="Methyltr_RsmB-F"/>
    <property type="match status" value="1"/>
</dbReference>
<keyword evidence="3 5" id="KW-0949">S-adenosyl-L-methionine</keyword>
<dbReference type="PROSITE" id="PS51686">
    <property type="entry name" value="SAM_MT_RSMB_NOP"/>
    <property type="match status" value="1"/>
</dbReference>
<name>A0ABV2TGD3_9BACT</name>
<comment type="caution">
    <text evidence="5">Lacks conserved residue(s) required for the propagation of feature annotation.</text>
</comment>
<dbReference type="SUPFAM" id="SSF53335">
    <property type="entry name" value="S-adenosyl-L-methionine-dependent methyltransferases"/>
    <property type="match status" value="1"/>
</dbReference>
<dbReference type="GO" id="GO:0032259">
    <property type="term" value="P:methylation"/>
    <property type="evidence" value="ECO:0007669"/>
    <property type="project" value="UniProtKB-KW"/>
</dbReference>
<dbReference type="EC" id="2.1.1.-" evidence="7"/>
<dbReference type="Gene3D" id="3.40.50.150">
    <property type="entry name" value="Vaccinia Virus protein VP39"/>
    <property type="match status" value="1"/>
</dbReference>
<organism evidence="7 8">
    <name type="scientific">Chitinophaga defluvii</name>
    <dbReference type="NCBI Taxonomy" id="3163343"/>
    <lineage>
        <taxon>Bacteria</taxon>
        <taxon>Pseudomonadati</taxon>
        <taxon>Bacteroidota</taxon>
        <taxon>Chitinophagia</taxon>
        <taxon>Chitinophagales</taxon>
        <taxon>Chitinophagaceae</taxon>
        <taxon>Chitinophaga</taxon>
    </lineage>
</organism>
<protein>
    <submittedName>
        <fullName evidence="7">RsmB/NOP family class I SAM-dependent RNA methyltransferase</fullName>
        <ecNumber evidence="7">2.1.1.-</ecNumber>
    </submittedName>
</protein>
<feature type="active site" description="Nucleophile" evidence="5">
    <location>
        <position position="343"/>
    </location>
</feature>
<dbReference type="GO" id="GO:0008168">
    <property type="term" value="F:methyltransferase activity"/>
    <property type="evidence" value="ECO:0007669"/>
    <property type="project" value="UniProtKB-KW"/>
</dbReference>
<evidence type="ECO:0000259" key="6">
    <source>
        <dbReference type="PROSITE" id="PS51686"/>
    </source>
</evidence>
<reference evidence="7 8" key="1">
    <citation type="submission" date="2024-06" db="EMBL/GenBank/DDBJ databases">
        <title>Chitinophaga defluvii sp. nov., isolated from municipal sewage.</title>
        <authorList>
            <person name="Zhang L."/>
        </authorList>
    </citation>
    <scope>NUCLEOTIDE SEQUENCE [LARGE SCALE GENOMIC DNA]</scope>
    <source>
        <strain evidence="7 8">H8</strain>
    </source>
</reference>
<dbReference type="Proteomes" id="UP001549749">
    <property type="component" value="Unassembled WGS sequence"/>
</dbReference>
<evidence type="ECO:0000256" key="1">
    <source>
        <dbReference type="ARBA" id="ARBA00022603"/>
    </source>
</evidence>
<dbReference type="InterPro" id="IPR023267">
    <property type="entry name" value="RCMT"/>
</dbReference>
<feature type="binding site" evidence="5">
    <location>
        <position position="269"/>
    </location>
    <ligand>
        <name>S-adenosyl-L-methionine</name>
        <dbReference type="ChEBI" id="CHEBI:59789"/>
    </ligand>
</feature>
<evidence type="ECO:0000256" key="3">
    <source>
        <dbReference type="ARBA" id="ARBA00022691"/>
    </source>
</evidence>
<sequence length="389" mass="43951">MTRWENYLASAEKIIRTYDSHVPLHHFLKAFFKQHPHMGSRDRRWVSQLVYHYFRLGYLGKAVMTVPERIQAGTFLCETQSNEWLAFFRPDLNEQIGLSLEEKLAKIAPPGEAAVPAAIFPFINELSEDIDAAAFAHSFFVQPRLFIRVRNKQERLLNLLQQAGVAYEVIGRNTIALPNSTRIDDIITNKAWYEIQDVSSQQTGQLFKPRPKDKWWDCCAASGGKAILLKDLQPTVDILVTDVRATILDNLKKRFAEAGIKDFQSKVMDLTGSNLPTLVGNRQFDGIILDAPCSGSGTWGRTPESLLGFTADKILEFQELQKRIAKNVIPFIKPGGTLIYITCSVFKKENEEMVQWIVENSTLQVVEGGTIKGYHDGADSMFAVKLVKE</sequence>
<dbReference type="PANTHER" id="PTHR22807">
    <property type="entry name" value="NOP2 YEAST -RELATED NOL1/NOP2/FMU SUN DOMAIN-CONTAINING"/>
    <property type="match status" value="1"/>
</dbReference>
<keyword evidence="1 5" id="KW-0489">Methyltransferase</keyword>
<evidence type="ECO:0000256" key="4">
    <source>
        <dbReference type="ARBA" id="ARBA00022884"/>
    </source>
</evidence>
<dbReference type="InterPro" id="IPR001678">
    <property type="entry name" value="MeTrfase_RsmB-F_NOP2_dom"/>
</dbReference>
<keyword evidence="2 5" id="KW-0808">Transferase</keyword>
<comment type="similarity">
    <text evidence="5">Belongs to the class I-like SAM-binding methyltransferase superfamily. RsmB/NOP family.</text>
</comment>
<gene>
    <name evidence="7" type="ORF">ABR189_28360</name>
</gene>
<dbReference type="InterPro" id="IPR029063">
    <property type="entry name" value="SAM-dependent_MTases_sf"/>
</dbReference>
<accession>A0ABV2TGD3</accession>
<evidence type="ECO:0000256" key="5">
    <source>
        <dbReference type="PROSITE-ProRule" id="PRU01023"/>
    </source>
</evidence>
<dbReference type="RefSeq" id="WP_354663900.1">
    <property type="nucleotide sequence ID" value="NZ_JBEXAC010000003.1"/>
</dbReference>
<keyword evidence="8" id="KW-1185">Reference proteome</keyword>
<comment type="caution">
    <text evidence="7">The sequence shown here is derived from an EMBL/GenBank/DDBJ whole genome shotgun (WGS) entry which is preliminary data.</text>
</comment>
<dbReference type="EMBL" id="JBEXAC010000003">
    <property type="protein sequence ID" value="MET7001330.1"/>
    <property type="molecule type" value="Genomic_DNA"/>
</dbReference>